<protein>
    <submittedName>
        <fullName evidence="1">Uncharacterized protein</fullName>
    </submittedName>
</protein>
<dbReference type="AlphaFoldDB" id="A0A4Y2MGG1"/>
<sequence length="98" mass="11027">MQNRANITPTCFVCQPTVPLLSDRPRTNFILLKSVRLVITDIKTYRREEGQITVAHHDKAQVPPDAKLHAKNRTRVQKSKLISLFSPRVTSSSDGNCA</sequence>
<gene>
    <name evidence="1" type="ORF">AVEN_270358_1</name>
</gene>
<organism evidence="1 2">
    <name type="scientific">Araneus ventricosus</name>
    <name type="common">Orbweaver spider</name>
    <name type="synonym">Epeira ventricosa</name>
    <dbReference type="NCBI Taxonomy" id="182803"/>
    <lineage>
        <taxon>Eukaryota</taxon>
        <taxon>Metazoa</taxon>
        <taxon>Ecdysozoa</taxon>
        <taxon>Arthropoda</taxon>
        <taxon>Chelicerata</taxon>
        <taxon>Arachnida</taxon>
        <taxon>Araneae</taxon>
        <taxon>Araneomorphae</taxon>
        <taxon>Entelegynae</taxon>
        <taxon>Araneoidea</taxon>
        <taxon>Araneidae</taxon>
        <taxon>Araneus</taxon>
    </lineage>
</organism>
<keyword evidence="2" id="KW-1185">Reference proteome</keyword>
<reference evidence="1 2" key="1">
    <citation type="journal article" date="2019" name="Sci. Rep.">
        <title>Orb-weaving spider Araneus ventricosus genome elucidates the spidroin gene catalogue.</title>
        <authorList>
            <person name="Kono N."/>
            <person name="Nakamura H."/>
            <person name="Ohtoshi R."/>
            <person name="Moran D.A.P."/>
            <person name="Shinohara A."/>
            <person name="Yoshida Y."/>
            <person name="Fujiwara M."/>
            <person name="Mori M."/>
            <person name="Tomita M."/>
            <person name="Arakawa K."/>
        </authorList>
    </citation>
    <scope>NUCLEOTIDE SEQUENCE [LARGE SCALE GENOMIC DNA]</scope>
</reference>
<accession>A0A4Y2MGG1</accession>
<evidence type="ECO:0000313" key="2">
    <source>
        <dbReference type="Proteomes" id="UP000499080"/>
    </source>
</evidence>
<comment type="caution">
    <text evidence="1">The sequence shown here is derived from an EMBL/GenBank/DDBJ whole genome shotgun (WGS) entry which is preliminary data.</text>
</comment>
<proteinExistence type="predicted"/>
<evidence type="ECO:0000313" key="1">
    <source>
        <dbReference type="EMBL" id="GBN26231.1"/>
    </source>
</evidence>
<name>A0A4Y2MGG1_ARAVE</name>
<dbReference type="EMBL" id="BGPR01007358">
    <property type="protein sequence ID" value="GBN26231.1"/>
    <property type="molecule type" value="Genomic_DNA"/>
</dbReference>
<dbReference type="Proteomes" id="UP000499080">
    <property type="component" value="Unassembled WGS sequence"/>
</dbReference>